<evidence type="ECO:0000256" key="7">
    <source>
        <dbReference type="ARBA" id="ARBA00023163"/>
    </source>
</evidence>
<dbReference type="GO" id="GO:0034728">
    <property type="term" value="P:nucleosome organization"/>
    <property type="evidence" value="ECO:0007669"/>
    <property type="project" value="TreeGrafter"/>
</dbReference>
<keyword evidence="5" id="KW-0158">Chromosome</keyword>
<organism evidence="15 16">
    <name type="scientific">Linnemannia hyalina</name>
    <dbReference type="NCBI Taxonomy" id="64524"/>
    <lineage>
        <taxon>Eukaryota</taxon>
        <taxon>Fungi</taxon>
        <taxon>Fungi incertae sedis</taxon>
        <taxon>Mucoromycota</taxon>
        <taxon>Mortierellomycotina</taxon>
        <taxon>Mortierellomycetes</taxon>
        <taxon>Mortierellales</taxon>
        <taxon>Mortierellaceae</taxon>
        <taxon>Linnemannia</taxon>
    </lineage>
</organism>
<evidence type="ECO:0000256" key="10">
    <source>
        <dbReference type="ARBA" id="ARBA00093389"/>
    </source>
</evidence>
<keyword evidence="16" id="KW-1185">Reference proteome</keyword>
<dbReference type="InterPro" id="IPR010994">
    <property type="entry name" value="RuvA_2-like"/>
</dbReference>
<keyword evidence="15" id="KW-0648">Protein biosynthesis</keyword>
<dbReference type="Pfam" id="PF14635">
    <property type="entry name" value="HHH_7"/>
    <property type="match status" value="1"/>
</dbReference>
<dbReference type="InterPro" id="IPR035420">
    <property type="entry name" value="Spt6_SH2"/>
</dbReference>
<feature type="region of interest" description="Disordered" evidence="12">
    <location>
        <begin position="1611"/>
        <end position="2646"/>
    </location>
</feature>
<dbReference type="InterPro" id="IPR017072">
    <property type="entry name" value="TF_Spt6"/>
</dbReference>
<dbReference type="GO" id="GO:0140673">
    <property type="term" value="P:transcription elongation-coupled chromatin remodeling"/>
    <property type="evidence" value="ECO:0007669"/>
    <property type="project" value="InterPro"/>
</dbReference>
<dbReference type="PANTHER" id="PTHR10145:SF6">
    <property type="entry name" value="TRANSCRIPTION ELONGATION FACTOR SPT6"/>
    <property type="match status" value="1"/>
</dbReference>
<evidence type="ECO:0000256" key="4">
    <source>
        <dbReference type="ARBA" id="ARBA00020248"/>
    </source>
</evidence>
<comment type="similarity">
    <text evidence="3">Belongs to the SPT6 family.</text>
</comment>
<dbReference type="InterPro" id="IPR035019">
    <property type="entry name" value="Spt6_SH2_N"/>
</dbReference>
<feature type="region of interest" description="Disordered" evidence="12">
    <location>
        <begin position="280"/>
        <end position="302"/>
    </location>
</feature>
<dbReference type="InterPro" id="IPR037027">
    <property type="entry name" value="YqgF/RNaseH-like_dom_sf"/>
</dbReference>
<dbReference type="GO" id="GO:0003677">
    <property type="term" value="F:DNA binding"/>
    <property type="evidence" value="ECO:0007669"/>
    <property type="project" value="InterPro"/>
</dbReference>
<dbReference type="EMBL" id="JAHRHY010000002">
    <property type="protein sequence ID" value="KAG9071463.1"/>
    <property type="molecule type" value="Genomic_DNA"/>
</dbReference>
<feature type="compositionally biased region" description="Low complexity" evidence="12">
    <location>
        <begin position="2486"/>
        <end position="2502"/>
    </location>
</feature>
<dbReference type="Pfam" id="PF14641">
    <property type="entry name" value="HTH_44"/>
    <property type="match status" value="1"/>
</dbReference>
<evidence type="ECO:0000256" key="6">
    <source>
        <dbReference type="ARBA" id="ARBA00022999"/>
    </source>
</evidence>
<feature type="compositionally biased region" description="Polar residues" evidence="12">
    <location>
        <begin position="1756"/>
        <end position="1768"/>
    </location>
</feature>
<dbReference type="CDD" id="cd09918">
    <property type="entry name" value="SH2_Nterm_SPT6_like"/>
    <property type="match status" value="1"/>
</dbReference>
<dbReference type="Gene3D" id="1.10.150.850">
    <property type="entry name" value="Spt6, helix-hairpin-helix domain"/>
    <property type="match status" value="1"/>
</dbReference>
<evidence type="ECO:0000256" key="2">
    <source>
        <dbReference type="ARBA" id="ARBA00004286"/>
    </source>
</evidence>
<feature type="compositionally biased region" description="Polar residues" evidence="12">
    <location>
        <begin position="2287"/>
        <end position="2297"/>
    </location>
</feature>
<feature type="compositionally biased region" description="Low complexity" evidence="12">
    <location>
        <begin position="2634"/>
        <end position="2646"/>
    </location>
</feature>
<comment type="subcellular location">
    <subcellularLocation>
        <location evidence="2">Chromosome</location>
    </subcellularLocation>
    <subcellularLocation>
        <location evidence="1">Nucleus</location>
    </subcellularLocation>
</comment>
<feature type="compositionally biased region" description="Polar residues" evidence="12">
    <location>
        <begin position="2340"/>
        <end position="2356"/>
    </location>
</feature>
<dbReference type="SUPFAM" id="SSF53098">
    <property type="entry name" value="Ribonuclease H-like"/>
    <property type="match status" value="1"/>
</dbReference>
<evidence type="ECO:0000256" key="12">
    <source>
        <dbReference type="SAM" id="MobiDB-lite"/>
    </source>
</evidence>
<dbReference type="PROSITE" id="PS50001">
    <property type="entry name" value="SH2"/>
    <property type="match status" value="1"/>
</dbReference>
<dbReference type="InterPro" id="IPR028231">
    <property type="entry name" value="Spt6_YqgF"/>
</dbReference>
<dbReference type="Pfam" id="PF21710">
    <property type="entry name" value="Spt6_S1"/>
    <property type="match status" value="1"/>
</dbReference>
<feature type="compositionally biased region" description="Low complexity" evidence="12">
    <location>
        <begin position="1813"/>
        <end position="1831"/>
    </location>
</feature>
<feature type="compositionally biased region" description="Low complexity" evidence="12">
    <location>
        <begin position="2304"/>
        <end position="2321"/>
    </location>
</feature>
<dbReference type="SUPFAM" id="SSF54637">
    <property type="entry name" value="Thioesterase/thiol ester dehydrase-isomerase"/>
    <property type="match status" value="1"/>
</dbReference>
<feature type="compositionally biased region" description="Acidic residues" evidence="12">
    <location>
        <begin position="338"/>
        <end position="348"/>
    </location>
</feature>
<dbReference type="Pfam" id="PF13279">
    <property type="entry name" value="4HBT_2"/>
    <property type="match status" value="1"/>
</dbReference>
<evidence type="ECO:0000256" key="9">
    <source>
        <dbReference type="ARBA" id="ARBA00029871"/>
    </source>
</evidence>
<dbReference type="Gene3D" id="3.10.129.10">
    <property type="entry name" value="Hotdog Thioesterase"/>
    <property type="match status" value="1"/>
</dbReference>
<dbReference type="InterPro" id="IPR028088">
    <property type="entry name" value="Spt6_HTH_DNA-bd_dom"/>
</dbReference>
<dbReference type="InterPro" id="IPR012337">
    <property type="entry name" value="RNaseH-like_sf"/>
</dbReference>
<dbReference type="Pfam" id="PF22706">
    <property type="entry name" value="Tex_central_region"/>
    <property type="match status" value="1"/>
</dbReference>
<evidence type="ECO:0000256" key="3">
    <source>
        <dbReference type="ARBA" id="ARBA00009253"/>
    </source>
</evidence>
<feature type="compositionally biased region" description="Basic residues" evidence="12">
    <location>
        <begin position="1642"/>
        <end position="1652"/>
    </location>
</feature>
<reference evidence="15" key="1">
    <citation type="submission" date="2021-06" db="EMBL/GenBank/DDBJ databases">
        <title>Genome Sequence of Mortierella hyaline Strain SCG-10, a Cold-Adapted, Nitrate-Reducing Fungus Isolated from Soil in Minnesota, USA.</title>
        <authorList>
            <person name="Aldossari N."/>
        </authorList>
    </citation>
    <scope>NUCLEOTIDE SEQUENCE</scope>
    <source>
        <strain evidence="15">SCG-10</strain>
    </source>
</reference>
<feature type="compositionally biased region" description="Basic and acidic residues" evidence="12">
    <location>
        <begin position="383"/>
        <end position="394"/>
    </location>
</feature>
<keyword evidence="7" id="KW-0804">Transcription</keyword>
<evidence type="ECO:0000256" key="11">
    <source>
        <dbReference type="PROSITE-ProRule" id="PRU00191"/>
    </source>
</evidence>
<proteinExistence type="inferred from homology"/>
<feature type="compositionally biased region" description="Polar residues" evidence="12">
    <location>
        <begin position="2010"/>
        <end position="2040"/>
    </location>
</feature>
<dbReference type="GO" id="GO:0003746">
    <property type="term" value="F:translation elongation factor activity"/>
    <property type="evidence" value="ECO:0007669"/>
    <property type="project" value="UniProtKB-KW"/>
</dbReference>
<dbReference type="Pfam" id="PF14639">
    <property type="entry name" value="YqgF"/>
    <property type="match status" value="1"/>
</dbReference>
<dbReference type="GO" id="GO:0042393">
    <property type="term" value="F:histone binding"/>
    <property type="evidence" value="ECO:0007669"/>
    <property type="project" value="TreeGrafter"/>
</dbReference>
<gene>
    <name evidence="15" type="primary">SPT6_1</name>
    <name evidence="15" type="ORF">KI688_005675</name>
</gene>
<dbReference type="InterPro" id="IPR003029">
    <property type="entry name" value="S1_domain"/>
</dbReference>
<dbReference type="InterPro" id="IPR023323">
    <property type="entry name" value="Tex-like_dom_sf"/>
</dbReference>
<dbReference type="PANTHER" id="PTHR10145">
    <property type="entry name" value="TRANSCRIPTION ELONGATION FACTOR SPT6"/>
    <property type="match status" value="1"/>
</dbReference>
<dbReference type="InterPro" id="IPR023319">
    <property type="entry name" value="Tex-like_HTH_dom_sf"/>
</dbReference>
<dbReference type="InterPro" id="IPR032706">
    <property type="entry name" value="Spt6_HHH"/>
</dbReference>
<dbReference type="Gene3D" id="1.10.10.650">
    <property type="entry name" value="RuvA domain 2-like"/>
    <property type="match status" value="1"/>
</dbReference>
<dbReference type="InterPro" id="IPR012340">
    <property type="entry name" value="NA-bd_OB-fold"/>
</dbReference>
<dbReference type="InterPro" id="IPR028083">
    <property type="entry name" value="Spt6_acidic_N_dom"/>
</dbReference>
<comment type="function">
    <text evidence="10">Histone H3-H4 chaperone that plays a role in maintenance of chromatin structure during RNA polymerase II transcription elongation thereby repressing transcription initiation from cryptic promoters. Mediates the reassembly of nucleosomes onto the promoters of at least a selected set of genes during repression; the nucleosome reassembly is essential for transcriptional repression. Essential for viability.</text>
</comment>
<evidence type="ECO:0000313" key="15">
    <source>
        <dbReference type="EMBL" id="KAG9071463.1"/>
    </source>
</evidence>
<feature type="compositionally biased region" description="Polar residues" evidence="12">
    <location>
        <begin position="1947"/>
        <end position="1994"/>
    </location>
</feature>
<dbReference type="GO" id="GO:0008023">
    <property type="term" value="C:transcription elongation factor complex"/>
    <property type="evidence" value="ECO:0007669"/>
    <property type="project" value="TreeGrafter"/>
</dbReference>
<dbReference type="Gene3D" id="2.40.50.140">
    <property type="entry name" value="Nucleic acid-binding proteins"/>
    <property type="match status" value="1"/>
</dbReference>
<accession>A0A9P7Y3A5</accession>
<dbReference type="InterPro" id="IPR055179">
    <property type="entry name" value="Tex-like_central_region"/>
</dbReference>
<dbReference type="OrthoDB" id="995477at2759"/>
<dbReference type="SUPFAM" id="SSF158832">
    <property type="entry name" value="Tex N-terminal region-like"/>
    <property type="match status" value="1"/>
</dbReference>
<name>A0A9P7Y3A5_9FUNG</name>
<dbReference type="InterPro" id="IPR000980">
    <property type="entry name" value="SH2"/>
</dbReference>
<feature type="compositionally biased region" description="Basic and acidic residues" evidence="12">
    <location>
        <begin position="2253"/>
        <end position="2265"/>
    </location>
</feature>
<feature type="domain" description="S1 motif" evidence="14">
    <location>
        <begin position="1307"/>
        <end position="1376"/>
    </location>
</feature>
<dbReference type="SUPFAM" id="SSF55550">
    <property type="entry name" value="SH2 domain"/>
    <property type="match status" value="1"/>
</dbReference>
<sequence>MNKILLAMPAPMLQHSANLISFYFQHVRPHQAMVRKHLRRLILLVFLLNFKSIPGVFHAKMGLRIAAVQLYSIRHRKGFRIKPTDTSIVRERVWVDDLDLNFHFSNSSYGKNCDYARVKYVTSLLGPSVLPLHPMRKIAFALGGNQMWFKKEITLFQSYEIRTRLLTWNQKWFVIEHRMYTPASSRGGNQTLCAIGISKFVLKYAGGSWKNKTIPFLDALEMVGHDVSELRALEGKSENGNVVLWPKEDLEFKSFEGWTDRAAAVGNALELLLVDEDDDDDEVEQLHEQNHHHHQHNNNRYENNYFLKEKDPRKVAQGSIVRKEDGPQASRKRKESLDENLDEDDLALVEENTGMKIQRPERFKRLRKRRQDYGSGDDSNDENGIKQELSRSNDDPLAQIFDAPVTDGEENGHGRGRDTDDDMDFIDDDESDDDDDQDIIEHERKRKQQADAMKTAPQGASARHYNEEMNEWHGVFGNGEDYAYALSKENGEVPFNGSPPEAHLKDVFEPGVLAEKMLTHSDDILRLKDVPERMQMRPGIETDRKLTDLEIELEAYWVMTALDDNLRRVDRPSFDSMHVQSVLKFMSQELLEVPFIDLHRQDYFTSVHGHRLTRLLSREDLWFIYDEDFKFRSFLERKEAISALVDRMHINDEYLNYSLLRAERLDELTDISDYINLRYSKKVDEANTNLLRRPGSAGAFDPQEREHLSTFISTLGMTTREFGTNLSEGNKKFFPKDDKSFPEEAAEAFIRAAISSPQKVISMTVGMMTQEMAVDPLVRRVIRTKYETAGCVSVTPTEKGVSTIDELHPYYPFKRLTQKNVREFRDGQFLQILQAQSEGLLKVEIKIPDEDRYIQGISDYYLSNGRGDKTQQWNALRTKILSSALKKHIFVIVERGMIERLRVQAEEWVGSKCQAALEERMNIAPFIVPGTTEGEKVLPRVVAISHGPGSVKDAIQAVYVDEKGGFIEHKKLDNLRDRTLQEELLDLLERRHPDVVVVGGFSVATRRLLEQTESVVREHRDSNGDQVSVIMTNDEVAKLYQSSKRGVEDHPKAYEITRYCISLARTIQSPINEYAATGVDLVGIRLHPLQEFVSADRLRELLDRALVNVVNDVGLDINEVVSSPYKAVMLPYICGLGTRKAQHLIRTIERDPVTRGVDKRSDLINRKMLTWNIFMNCCSFLRVHTERGGDILDHTRIHFEDYNLARKMAADALEIDEEGLQAYDEESQHVEELMSDNNAERLNELLLDDYAHQLQKMQQKPKRMTLEHIKAELQHPFRDHRTRFVPATSDQIFTMLTGETDQTLREGFIVPALVTKVREKNAMCRLDCGIDGILSIQNISDSRIESVKDHVSEGQTLQVKILQLAKDRFFADLTCKEGELRQGDAHLRALPLDRTFDQFEEDRFKDPADPNDNKGKFVHRKIHHPLFKNITSEAAIKYLSTRNRGELVIRPSNRGADHLVITVKIADDIYKHYDVLEINKKDNVSLGKALQIDDSTYNDLDELLVSHIEAILGRFHDLMNSPKYRENEYELRAWLEAQTRARPDVAVYGFTLSRKYPGYFSLIFKLGHHAKIDEWNIKVLPNIYQLKGPSKRDCANPTAISDNFKDMASKLSHRNRASKKPGNAPGPGYGPGSATGLDGSVHRSRSQSRRRNSVSSNATSFSTYGKPRPPSDRGYSPRSNTNAHSASAAYDRSRSRPGYQNGDNNASSSFQDTGFDDFSLQDSSFPSFQSAARTNTNTSWNDRGRSRPRHGYGDSNADTINTYNSSWNDRSKSKPRPGYGDRNSNNNGGHIGTSTNIPVRSRSKSKSRSSHQNGDNGADGGSNAAWNNRGRSSYRDGGGDVDNDRTASWSNRGRSSHRSADGNAADNRGRSSYRGRDNNAVSNGDGSWANRGRSSYRSGDSTAADNRGKSSYRGRDNNTDGNGGGSWGSRGRSSHRGRDNNADSVDASWNNRGRSSYRGQDNDAGNNSGAAWNNRGRSSYRGQDNDANNNSGAAWNNRGRSSHRGRDNDAGNNSGAAWNNRGRSSYRGQDNDANNNSGAAWNNRGRSSHRGQDNGADNYSGASWNNRGRSSYRGRDHHANSNTNRSWNDRSTSKPKYGYGNSRSKSRARYGADASSSSGFPTTVITGYGSSNQERGTKDSSGPSYKLSKATSSQDQSMGFRAYSPEPMQTTGAMKPTADLSFPQPSDFAAYSKEPARAAASSAHGRRASNQSIGSTAYSPEPTKPADSTAPPSARSSSLQSADIKARSPGAKLSEECVRFLRAGRDPSQPMDIAAYSPEPTKPEVSSKPTVAITSRSDSPHPPARSTSSQPPARSSPSQRTNISAYSPEPMQATDPIKPTESTKSTPNPTADSTVKSEPLQAASARAYSPELKGSARLVDNSDPSQPMEFTAYSPEPMELAEPPRTVSEAYKPWTSSSSATAGGVGDEDDTGGISWGSGSYGGRNGGGSYGGGDKSRSYGDNRQGERRVRSGENGTSDNSSDRRPYQSQPSQRQQQSQSNYGSGYGGRGQDRFGGDRESRPRQNNDGSQGYGGGNNSRHGERGGGPSSATQGGGGSGYRSSYVSTGGGDDDDAGGISWGSGSYGASGGGGGGGYGGHGNSGNSGYGDRGRNSNKQGYGGGRGNDRNGSNGGSGRSQSRPRSSSSRR</sequence>
<evidence type="ECO:0000259" key="14">
    <source>
        <dbReference type="PROSITE" id="PS50126"/>
    </source>
</evidence>
<evidence type="ECO:0000259" key="13">
    <source>
        <dbReference type="PROSITE" id="PS50001"/>
    </source>
</evidence>
<dbReference type="SUPFAM" id="SSF47781">
    <property type="entry name" value="RuvA domain 2-like"/>
    <property type="match status" value="2"/>
</dbReference>
<dbReference type="Gene3D" id="1.10.10.2740">
    <property type="entry name" value="Spt6, Death-like domain"/>
    <property type="match status" value="1"/>
</dbReference>
<feature type="compositionally biased region" description="Polar residues" evidence="12">
    <location>
        <begin position="1720"/>
        <end position="1741"/>
    </location>
</feature>
<feature type="compositionally biased region" description="Acidic residues" evidence="12">
    <location>
        <begin position="419"/>
        <end position="438"/>
    </location>
</feature>
<dbReference type="Pfam" id="PF14633">
    <property type="entry name" value="SH2_2"/>
    <property type="match status" value="1"/>
</dbReference>
<dbReference type="SMART" id="SM00316">
    <property type="entry name" value="S1"/>
    <property type="match status" value="1"/>
</dbReference>
<feature type="compositionally biased region" description="Gly residues" evidence="12">
    <location>
        <begin position="2543"/>
        <end position="2557"/>
    </location>
</feature>
<dbReference type="SUPFAM" id="SSF50249">
    <property type="entry name" value="Nucleic acid-binding proteins"/>
    <property type="match status" value="1"/>
</dbReference>
<keyword evidence="6 11" id="KW-0727">SH2 domain</keyword>
<dbReference type="PROSITE" id="PS50126">
    <property type="entry name" value="S1"/>
    <property type="match status" value="1"/>
</dbReference>
<feature type="compositionally biased region" description="Basic and acidic residues" evidence="12">
    <location>
        <begin position="2454"/>
        <end position="2471"/>
    </location>
</feature>
<feature type="compositionally biased region" description="Polar residues" evidence="12">
    <location>
        <begin position="1701"/>
        <end position="1712"/>
    </location>
</feature>
<dbReference type="FunFam" id="1.10.10.2740:FF:000002">
    <property type="entry name" value="Transcription elongation factor Spt6"/>
    <property type="match status" value="1"/>
</dbReference>
<evidence type="ECO:0000256" key="5">
    <source>
        <dbReference type="ARBA" id="ARBA00022454"/>
    </source>
</evidence>
<protein>
    <recommendedName>
        <fullName evidence="4">Transcription elongation factor SPT6</fullName>
    </recommendedName>
    <alternativeName>
        <fullName evidence="9">Chromatin elongation factor SPT6</fullName>
    </alternativeName>
</protein>
<feature type="compositionally biased region" description="Basic and acidic residues" evidence="12">
    <location>
        <begin position="1833"/>
        <end position="1845"/>
    </location>
</feature>
<keyword evidence="15" id="KW-0251">Elongation factor</keyword>
<feature type="domain" description="SH2" evidence="13">
    <location>
        <begin position="1417"/>
        <end position="1523"/>
    </location>
</feature>
<feature type="compositionally biased region" description="Polar residues" evidence="12">
    <location>
        <begin position="2114"/>
        <end position="2157"/>
    </location>
</feature>
<evidence type="ECO:0000256" key="1">
    <source>
        <dbReference type="ARBA" id="ARBA00004123"/>
    </source>
</evidence>
<evidence type="ECO:0000256" key="8">
    <source>
        <dbReference type="ARBA" id="ARBA00023242"/>
    </source>
</evidence>
<dbReference type="InterPro" id="IPR049540">
    <property type="entry name" value="Spt6-like_S1"/>
</dbReference>
<dbReference type="Gene3D" id="3.30.420.140">
    <property type="entry name" value="YqgF/RNase H-like domain"/>
    <property type="match status" value="1"/>
</dbReference>
<feature type="compositionally biased region" description="Gly residues" evidence="12">
    <location>
        <begin position="2576"/>
        <end position="2606"/>
    </location>
</feature>
<dbReference type="Pfam" id="PF14632">
    <property type="entry name" value="SPT6_acidic"/>
    <property type="match status" value="1"/>
</dbReference>
<evidence type="ECO:0000313" key="16">
    <source>
        <dbReference type="Proteomes" id="UP000707451"/>
    </source>
</evidence>
<feature type="region of interest" description="Disordered" evidence="12">
    <location>
        <begin position="315"/>
        <end position="438"/>
    </location>
</feature>
<feature type="compositionally biased region" description="Polar residues" evidence="12">
    <location>
        <begin position="1782"/>
        <end position="1798"/>
    </location>
</feature>
<feature type="compositionally biased region" description="Basic and acidic residues" evidence="12">
    <location>
        <begin position="2509"/>
        <end position="2523"/>
    </location>
</feature>
<feature type="compositionally biased region" description="Gly residues" evidence="12">
    <location>
        <begin position="2434"/>
        <end position="2453"/>
    </location>
</feature>
<dbReference type="InterPro" id="IPR042066">
    <property type="entry name" value="Spt6_death-like"/>
</dbReference>
<feature type="compositionally biased region" description="Polar residues" evidence="12">
    <location>
        <begin position="1892"/>
        <end position="1904"/>
    </location>
</feature>
<keyword evidence="8" id="KW-0539">Nucleus</keyword>
<dbReference type="CDD" id="cd00586">
    <property type="entry name" value="4HBT"/>
    <property type="match status" value="1"/>
</dbReference>
<dbReference type="Gene3D" id="1.10.3500.10">
    <property type="entry name" value="Tex N-terminal region-like"/>
    <property type="match status" value="1"/>
</dbReference>
<dbReference type="Gene3D" id="3.30.505.10">
    <property type="entry name" value="SH2 domain"/>
    <property type="match status" value="2"/>
</dbReference>
<feature type="compositionally biased region" description="Polar residues" evidence="12">
    <location>
        <begin position="2055"/>
        <end position="2069"/>
    </location>
</feature>
<dbReference type="InterPro" id="IPR036860">
    <property type="entry name" value="SH2_dom_sf"/>
</dbReference>
<feature type="compositionally biased region" description="Polar residues" evidence="12">
    <location>
        <begin position="2230"/>
        <end position="2241"/>
    </location>
</feature>
<dbReference type="GO" id="GO:0031491">
    <property type="term" value="F:nucleosome binding"/>
    <property type="evidence" value="ECO:0007669"/>
    <property type="project" value="TreeGrafter"/>
</dbReference>
<dbReference type="InterPro" id="IPR029069">
    <property type="entry name" value="HotDog_dom_sf"/>
</dbReference>
<dbReference type="Proteomes" id="UP000707451">
    <property type="component" value="Unassembled WGS sequence"/>
</dbReference>
<comment type="caution">
    <text evidence="15">The sequence shown here is derived from an EMBL/GenBank/DDBJ whole genome shotgun (WGS) entry which is preliminary data.</text>
</comment>
<dbReference type="GO" id="GO:0005694">
    <property type="term" value="C:chromosome"/>
    <property type="evidence" value="ECO:0007669"/>
    <property type="project" value="UniProtKB-SubCell"/>
</dbReference>